<name>A0ABD3UIF4_9LAMI</name>
<feature type="region of interest" description="Disordered" evidence="1">
    <location>
        <begin position="189"/>
        <end position="217"/>
    </location>
</feature>
<reference evidence="2 3" key="1">
    <citation type="submission" date="2024-12" db="EMBL/GenBank/DDBJ databases">
        <title>The unique morphological basis and parallel evolutionary history of personate flowers in Penstemon.</title>
        <authorList>
            <person name="Depatie T.H."/>
            <person name="Wessinger C.A."/>
        </authorList>
    </citation>
    <scope>NUCLEOTIDE SEQUENCE [LARGE SCALE GENOMIC DNA]</scope>
    <source>
        <strain evidence="2">WTNN_2</strain>
        <tissue evidence="2">Leaf</tissue>
    </source>
</reference>
<feature type="compositionally biased region" description="Basic and acidic residues" evidence="1">
    <location>
        <begin position="189"/>
        <end position="215"/>
    </location>
</feature>
<dbReference type="Pfam" id="PF05097">
    <property type="entry name" value="DUF688"/>
    <property type="match status" value="1"/>
</dbReference>
<gene>
    <name evidence="2" type="ORF">ACJIZ3_010623</name>
</gene>
<evidence type="ECO:0000256" key="1">
    <source>
        <dbReference type="SAM" id="MobiDB-lite"/>
    </source>
</evidence>
<dbReference type="PANTHER" id="PTHR33671">
    <property type="entry name" value="N-METHYLTRANSFERASE, PUTATIVE (DUF688)-RELATED"/>
    <property type="match status" value="1"/>
</dbReference>
<feature type="region of interest" description="Disordered" evidence="1">
    <location>
        <begin position="74"/>
        <end position="93"/>
    </location>
</feature>
<accession>A0ABD3UIF4</accession>
<dbReference type="PANTHER" id="PTHR33671:SF2">
    <property type="entry name" value="N-METHYLTRANSFERASE, PUTATIVE (DUF688)-RELATED"/>
    <property type="match status" value="1"/>
</dbReference>
<feature type="compositionally biased region" description="Polar residues" evidence="1">
    <location>
        <begin position="74"/>
        <end position="90"/>
    </location>
</feature>
<evidence type="ECO:0000313" key="2">
    <source>
        <dbReference type="EMBL" id="KAL3848741.1"/>
    </source>
</evidence>
<dbReference type="EMBL" id="JBJXBP010000001">
    <property type="protein sequence ID" value="KAL3848741.1"/>
    <property type="molecule type" value="Genomic_DNA"/>
</dbReference>
<feature type="region of interest" description="Disordered" evidence="1">
    <location>
        <begin position="29"/>
        <end position="50"/>
    </location>
</feature>
<organism evidence="2 3">
    <name type="scientific">Penstemon smallii</name>
    <dbReference type="NCBI Taxonomy" id="265156"/>
    <lineage>
        <taxon>Eukaryota</taxon>
        <taxon>Viridiplantae</taxon>
        <taxon>Streptophyta</taxon>
        <taxon>Embryophyta</taxon>
        <taxon>Tracheophyta</taxon>
        <taxon>Spermatophyta</taxon>
        <taxon>Magnoliopsida</taxon>
        <taxon>eudicotyledons</taxon>
        <taxon>Gunneridae</taxon>
        <taxon>Pentapetalae</taxon>
        <taxon>asterids</taxon>
        <taxon>lamiids</taxon>
        <taxon>Lamiales</taxon>
        <taxon>Plantaginaceae</taxon>
        <taxon>Cheloneae</taxon>
        <taxon>Penstemon</taxon>
    </lineage>
</organism>
<protein>
    <submittedName>
        <fullName evidence="2">Uncharacterized protein</fullName>
    </submittedName>
</protein>
<sequence>MPSVCGLLPRFCFLNPVPAMSVRTRVRMSSVNKIQPRSSSSGSYTENEQWKSDITDIQSVDKIPEAELIQNKTNLRNESSQIESHNTSTHCGFGSNEKDLKSFKELLTDQESQNEIDSRSCVVEKILYVDTVHDSREEGNEIMIKRMNQVQAIDSASEDSKRFVSVDAEAKMLCNSHGFRIVSSIDNSNEKQGMETRRENRDHFDLDSTTTEKSHQKYTHQFLVPPPLRDHFDLDSATTEKSHQKYIHQFLVPPPLPKSPSDSWLWRTLPKNVAVRSYLGSSTNPKNKFPKASTVL</sequence>
<proteinExistence type="predicted"/>
<feature type="compositionally biased region" description="Polar residues" evidence="1">
    <location>
        <begin position="29"/>
        <end position="47"/>
    </location>
</feature>
<comment type="caution">
    <text evidence="2">The sequence shown here is derived from an EMBL/GenBank/DDBJ whole genome shotgun (WGS) entry which is preliminary data.</text>
</comment>
<dbReference type="AlphaFoldDB" id="A0ABD3UIF4"/>
<dbReference type="InterPro" id="IPR007789">
    <property type="entry name" value="DUF688"/>
</dbReference>
<evidence type="ECO:0000313" key="3">
    <source>
        <dbReference type="Proteomes" id="UP001634393"/>
    </source>
</evidence>
<keyword evidence="3" id="KW-1185">Reference proteome</keyword>
<dbReference type="Proteomes" id="UP001634393">
    <property type="component" value="Unassembled WGS sequence"/>
</dbReference>